<gene>
    <name evidence="5" type="ORF">CAMP_LOCUS14368</name>
</gene>
<name>A0A9P1IV75_9PELO</name>
<feature type="repeat" description="WD" evidence="3">
    <location>
        <begin position="542"/>
        <end position="585"/>
    </location>
</feature>
<dbReference type="InterPro" id="IPR019775">
    <property type="entry name" value="WD40_repeat_CS"/>
</dbReference>
<sequence length="1519" mass="166705">MLLENSNNYAQLKSIVGRSAVCVNGIALHQQTDTLLQVAGSSVIVTSTSNQDHLEGHLISVAKQQFSCVSITSCGRFAATGENGHNPSVRLWQIRDDRGNFVGKLIRSMNAHSVGINIVRFTPDDSTLISIGCQHDAQIITWDWKNGLDLGVGKLMSPVNALTISYDSSMCVTVGAKSVKYWFLPMASDGVSKRAGLTSRSAILADKRNVNFVDATFCDSTNRLVAVTATGEIVEFNGNKKYVKCYNWKDSGDFKAVCISRIPEGLLIGCSDGLVRLFCLLGDDLDFLADLAPPMHILIDPSIVDSPQKLQDHPDDAIFPEPRCIVSSPFGPHFVVGYSDRSLVAFSRDHGNWGFKRASLGHVGSVNCIESFPSTSPCLPPGTVITGGSDGTIRFWNFEANENRAEVSNILCPSLLKVVYLDDNQELLTDRRILDTVGPAKEDEESVGGGVLCTKVSHDGRMMVAGTSNGMLYLIDLSFSDMPILDVINAHDNEICSLDFSDHASTSSNDQPAFLVSGGRDRFVHIFRKVPYSSEFVHCAVLDSHKAAIKSVKFAANNGKLHLYTCAVDRTMIIWRFDNFKENQNLCEFSRLQQIQTSSSISDMKFIRYCDLIVIGGHDRILKHYDLEGKHLRDVKSMDDSEIAGKIVKIAIDSSGSYVCTICSDKYIYLSDLRTGNCLAILCGFGAPPTDVVFSDDFRCVFVTTANGAIFIWRIAKNLTERMISAQVRLMEQVTMRTASPDSLLGSGSETISESTHSFSKPLGAPEFSGSTTSLGSNDDFSATGSQMKNNTWHPIGGSSYARIGDSSFSPSVQSAPAVERRTHTNLFSPSDQYETDASETQSDFISAGSRRRNNRIFSEEDQHNNFLAAPIGEVRRSASPLSPFGGAAHLQQDDSLRGYQSSKSMMNLRDVSGRVPTAKELMLSHIRNSNGGGSSSNLGSTTPTSRMRWGEMAPVQQNPSNDWQPSSTSDIHHISPVMVSPMNRSVYQNGPPPVTPRTTSRLLTTPPSHQALQQIQANSPFRRKSMDRNSLSRKFLDNGGTQPKTVWSPQNITTTAAPRKSFTDLFAATNSEATVPSPITRRLEEPSFSSSLRSRSQSPNKLALSQMLGSRNEVSSSASSTVSGMTKTKRRDSDMSYVRSATRGRDELRKSTDALNKLMAVRSKLHQSSENLRKSTENLSIVDGSRTRSITNLRAPSRNMETFGTFDADSKSQYGSTSSLAHSRMLARSMTNMNENIAMEGSAANRDYDSPSKRLANTIQMMRKASNPDLTAPEQYTNQEETSPFAMKPRGAVQKKMDRYRLKNKSIGGGRNQTSEESDNSDIPCGKRNVIGGTTSSDYSPASSTRSSSLANTQMSVSSARRFYDQQGSRPAPPATPRRVGGNYLVTKMTEQLNNKSMEGPDLGSDDSPRSSVNSHDWQSLIETGRDGNKHPLICHVQDCMEQLRIHVDKLSQAKRMVEEDSSLPIEQKKIVTCEIDRSIERVVEKLAPKEVTLANDYAPSKNSNIYGILKENLTSRQ</sequence>
<evidence type="ECO:0000256" key="4">
    <source>
        <dbReference type="SAM" id="MobiDB-lite"/>
    </source>
</evidence>
<dbReference type="PANTHER" id="PTHR45589">
    <property type="entry name" value="WD REPEAT DOMAIN 62, ISOFORM G"/>
    <property type="match status" value="1"/>
</dbReference>
<dbReference type="Proteomes" id="UP001152747">
    <property type="component" value="Unassembled WGS sequence"/>
</dbReference>
<dbReference type="EMBL" id="CANHGI010000005">
    <property type="protein sequence ID" value="CAI5451731.1"/>
    <property type="molecule type" value="Genomic_DNA"/>
</dbReference>
<evidence type="ECO:0000313" key="6">
    <source>
        <dbReference type="Proteomes" id="UP001152747"/>
    </source>
</evidence>
<reference evidence="5" key="1">
    <citation type="submission" date="2022-11" db="EMBL/GenBank/DDBJ databases">
        <authorList>
            <person name="Kikuchi T."/>
        </authorList>
    </citation>
    <scope>NUCLEOTIDE SEQUENCE</scope>
    <source>
        <strain evidence="5">PS1010</strain>
    </source>
</reference>
<dbReference type="Gene3D" id="2.130.10.10">
    <property type="entry name" value="YVTN repeat-like/Quinoprotein amine dehydrogenase"/>
    <property type="match status" value="3"/>
</dbReference>
<evidence type="ECO:0008006" key="7">
    <source>
        <dbReference type="Google" id="ProtNLM"/>
    </source>
</evidence>
<evidence type="ECO:0000256" key="1">
    <source>
        <dbReference type="ARBA" id="ARBA00022574"/>
    </source>
</evidence>
<dbReference type="PROSITE" id="PS00678">
    <property type="entry name" value="WD_REPEATS_1"/>
    <property type="match status" value="1"/>
</dbReference>
<feature type="compositionally biased region" description="Polar residues" evidence="4">
    <location>
        <begin position="1351"/>
        <end position="1360"/>
    </location>
</feature>
<dbReference type="SMART" id="SM00320">
    <property type="entry name" value="WD40"/>
    <property type="match status" value="12"/>
</dbReference>
<dbReference type="PROSITE" id="PS50082">
    <property type="entry name" value="WD_REPEATS_2"/>
    <property type="match status" value="2"/>
</dbReference>
<dbReference type="OrthoDB" id="6154712at2759"/>
<organism evidence="5 6">
    <name type="scientific">Caenorhabditis angaria</name>
    <dbReference type="NCBI Taxonomy" id="860376"/>
    <lineage>
        <taxon>Eukaryota</taxon>
        <taxon>Metazoa</taxon>
        <taxon>Ecdysozoa</taxon>
        <taxon>Nematoda</taxon>
        <taxon>Chromadorea</taxon>
        <taxon>Rhabditida</taxon>
        <taxon>Rhabditina</taxon>
        <taxon>Rhabditomorpha</taxon>
        <taxon>Rhabditoidea</taxon>
        <taxon>Rhabditidae</taxon>
        <taxon>Peloderinae</taxon>
        <taxon>Caenorhabditis</taxon>
    </lineage>
</organism>
<dbReference type="InterPro" id="IPR001680">
    <property type="entry name" value="WD40_rpt"/>
</dbReference>
<keyword evidence="6" id="KW-1185">Reference proteome</keyword>
<evidence type="ECO:0000313" key="5">
    <source>
        <dbReference type="EMBL" id="CAI5451731.1"/>
    </source>
</evidence>
<dbReference type="InterPro" id="IPR052779">
    <property type="entry name" value="WDR62"/>
</dbReference>
<feature type="region of interest" description="Disordered" evidence="4">
    <location>
        <begin position="1109"/>
        <end position="1146"/>
    </location>
</feature>
<protein>
    <recommendedName>
        <fullName evidence="7">WD_REPEATS_REGION domain-containing protein</fullName>
    </recommendedName>
</protein>
<feature type="compositionally biased region" description="Low complexity" evidence="4">
    <location>
        <begin position="1335"/>
        <end position="1350"/>
    </location>
</feature>
<comment type="caution">
    <text evidence="5">The sequence shown here is derived from an EMBL/GenBank/DDBJ whole genome shotgun (WGS) entry which is preliminary data.</text>
</comment>
<evidence type="ECO:0000256" key="2">
    <source>
        <dbReference type="ARBA" id="ARBA00022737"/>
    </source>
</evidence>
<feature type="region of interest" description="Disordered" evidence="4">
    <location>
        <begin position="1267"/>
        <end position="1417"/>
    </location>
</feature>
<dbReference type="PANTHER" id="PTHR45589:SF3">
    <property type="entry name" value="WD REPEAT-CONTAINING PROTEIN 62"/>
    <property type="match status" value="1"/>
</dbReference>
<dbReference type="Pfam" id="PF00400">
    <property type="entry name" value="WD40"/>
    <property type="match status" value="3"/>
</dbReference>
<feature type="repeat" description="WD" evidence="3">
    <location>
        <begin position="384"/>
        <end position="406"/>
    </location>
</feature>
<accession>A0A9P1IV75</accession>
<evidence type="ECO:0000256" key="3">
    <source>
        <dbReference type="PROSITE-ProRule" id="PRU00221"/>
    </source>
</evidence>
<feature type="region of interest" description="Disordered" evidence="4">
    <location>
        <begin position="741"/>
        <end position="775"/>
    </location>
</feature>
<feature type="compositionally biased region" description="Polar residues" evidence="4">
    <location>
        <begin position="741"/>
        <end position="759"/>
    </location>
</feature>
<keyword evidence="2" id="KW-0677">Repeat</keyword>
<dbReference type="SUPFAM" id="SSF50978">
    <property type="entry name" value="WD40 repeat-like"/>
    <property type="match status" value="2"/>
</dbReference>
<proteinExistence type="predicted"/>
<keyword evidence="1 3" id="KW-0853">WD repeat</keyword>
<dbReference type="InterPro" id="IPR036322">
    <property type="entry name" value="WD40_repeat_dom_sf"/>
</dbReference>
<dbReference type="InterPro" id="IPR015943">
    <property type="entry name" value="WD40/YVTN_repeat-like_dom_sf"/>
</dbReference>
<feature type="compositionally biased region" description="Low complexity" evidence="4">
    <location>
        <begin position="1115"/>
        <end position="1124"/>
    </location>
</feature>